<evidence type="ECO:0000256" key="8">
    <source>
        <dbReference type="ARBA" id="ARBA00023054"/>
    </source>
</evidence>
<evidence type="ECO:0000256" key="4">
    <source>
        <dbReference type="ARBA" id="ARBA00022701"/>
    </source>
</evidence>
<dbReference type="PRINTS" id="PR00380">
    <property type="entry name" value="KINESINHEAVY"/>
</dbReference>
<dbReference type="PANTHER" id="PTHR47970:SF12">
    <property type="entry name" value="KINESIN FAMILY MEMBER 11"/>
    <property type="match status" value="1"/>
</dbReference>
<dbReference type="SMART" id="SM00129">
    <property type="entry name" value="KISc"/>
    <property type="match status" value="1"/>
</dbReference>
<evidence type="ECO:0000256" key="9">
    <source>
        <dbReference type="ARBA" id="ARBA00023175"/>
    </source>
</evidence>
<evidence type="ECO:0000256" key="10">
    <source>
        <dbReference type="ARBA" id="ARBA00023212"/>
    </source>
</evidence>
<dbReference type="CDD" id="cd01364">
    <property type="entry name" value="KISc_BimC_Eg5"/>
    <property type="match status" value="1"/>
</dbReference>
<feature type="region of interest" description="Disordered" evidence="15">
    <location>
        <begin position="243"/>
        <end position="318"/>
    </location>
</feature>
<dbReference type="InterPro" id="IPR047149">
    <property type="entry name" value="KIF11-like"/>
</dbReference>
<dbReference type="GO" id="GO:0005524">
    <property type="term" value="F:ATP binding"/>
    <property type="evidence" value="ECO:0007669"/>
    <property type="project" value="UniProtKB-UniRule"/>
</dbReference>
<dbReference type="InterPro" id="IPR001752">
    <property type="entry name" value="Kinesin_motor_dom"/>
</dbReference>
<dbReference type="Gene3D" id="3.40.850.10">
    <property type="entry name" value="Kinesin motor domain"/>
    <property type="match status" value="1"/>
</dbReference>
<keyword evidence="3" id="KW-0132">Cell division</keyword>
<keyword evidence="10" id="KW-0206">Cytoskeleton</keyword>
<sequence>MWASRFHSFACAPEASGRTHVLGPLCNQSSIPPHSPSPPAFFSCFFRSLLPSMAPLRLFSLRRSQPLCDVIMAPAPPVRLDSTPLSLSFFRSSLLTSGRASRSHFCTPAASPVLPACFSLMAMTLATVLTKGFLLQVLGKLRGHGVDGLELAERGQRLGVQLQRFVLDLDGDLLLLLALGHFGFLPATARQQGQLEAVGAEDLAALVVAEEPGGLDGRGLHLCGLDGFGSGGGIANTIMASKREPPSRIASASSLRSATGSSLTRTRQAARTSMRPPLSSSRFNRDGAVSPAESMASVATTSTKRKEREYDTETGGVDHGEETNIQVVVRCRGRNEREVRENSTVVVSADAAKGKDVNLSMGPNALSNKTYNFDRAFSPAADQSMVFDDVVRPILDEMLAGFNCTIFAYGQTGTGKTYTMSGDMTETMGLLSDAAGIIPRALQALFNKLDADDCESAVKCSFIELYNEELRDLIAVEEGAKLKIFDDTSRKGHATTIVQGMEEKHIKTAGEGIKVLQDGSLKRQVAATKCNDLSSRSHTVFTVTAYVKRNNDDGAGDDYVSAGKLNLVDLAGSENIQRSGAENKRAAEAGLINKSLLTLGRVINALVDRSQHIPYRESKLTRLLQDSLGGRTKTCIIATVSPAKSNLEETISTLDYAFRAKNIRNKPQVNPLLNKKKLLREFQTEIEKLKSELITTRQRNGVYLSNESYEDMTAQSESRRIVLEEQAAKMETLEMNLKNKVHELLSLTSNFMGLKKDHEGTKAQLDDTRDVLDQTELVLDATRRSLADETHLRKAHQETEGRLAEVGGRLISTLQKTSINRGAWGMAQGHVVDMTSLVEQRVELLRDEQQARVSGIADMMKAFVAEELDKLTSTESFLEGHLQEFAESREELLGEQKGSKEEMDNLLEEIKTVRDTVKDQVGESLQSIAAAADKIAADLHTSYRSLGKDLKTIFDDLVTHISAQRAESLRLRQQLEKATRTIAEQNAANASRMQEVMEGERRQAAVDRQDLLAQMTSLINAQAEVQESRLADKTAELQRSILASNTTLEKDVAAYGEGMDAWNSKEDELLETVTNSKEAMKTKLKEDWNAAEEHSSSIQGTTESVNAETMRVVDEQLENLDVQMKALDDFVTHARDENASHHEKHAESVQKLSETVGQSFEEIASHCATTFDRVQDLGSKLESRTEEARQGLAPIGEDICQPLAALRDEISTTVIQEYQPTGDTPMKMHYHFPTDLPKTKAHEKLLNDLHGVSASPIKSSTIPTVFADDDDEPDLAASSPRQTRASTMPSIAETAPTNHTFPFSMSLREVNPNLTQTNLTTAGSMLFDPAAGAAAMKEAAAAADGGDAATGLLPFKYSTSRQQSKIGRKTVAGPLEGRENVPLPVAAFSQSLGPRRKSPRLN</sequence>
<dbReference type="InterPro" id="IPR019821">
    <property type="entry name" value="Kinesin_motor_CS"/>
</dbReference>
<comment type="subcellular location">
    <subcellularLocation>
        <location evidence="1">Cytoplasm</location>
        <location evidence="1">Cytoskeleton</location>
    </subcellularLocation>
</comment>
<evidence type="ECO:0000256" key="15">
    <source>
        <dbReference type="SAM" id="MobiDB-lite"/>
    </source>
</evidence>
<evidence type="ECO:0000313" key="17">
    <source>
        <dbReference type="EMBL" id="CRK48537.1"/>
    </source>
</evidence>
<evidence type="ECO:0000256" key="2">
    <source>
        <dbReference type="ARBA" id="ARBA00022490"/>
    </source>
</evidence>
<evidence type="ECO:0000256" key="7">
    <source>
        <dbReference type="ARBA" id="ARBA00022840"/>
    </source>
</evidence>
<feature type="coiled-coil region" evidence="14">
    <location>
        <begin position="889"/>
        <end position="916"/>
    </location>
</feature>
<feature type="compositionally biased region" description="Low complexity" evidence="15">
    <location>
        <begin position="247"/>
        <end position="267"/>
    </location>
</feature>
<protein>
    <recommendedName>
        <fullName evidence="16">Kinesin motor domain-containing protein</fullName>
    </recommendedName>
</protein>
<evidence type="ECO:0000256" key="14">
    <source>
        <dbReference type="SAM" id="Coils"/>
    </source>
</evidence>
<dbReference type="Proteomes" id="UP000045706">
    <property type="component" value="Unassembled WGS sequence"/>
</dbReference>
<dbReference type="GO" id="GO:0008574">
    <property type="term" value="F:plus-end-directed microtubule motor activity"/>
    <property type="evidence" value="ECO:0007669"/>
    <property type="project" value="TreeGrafter"/>
</dbReference>
<dbReference type="GO" id="GO:0008017">
    <property type="term" value="F:microtubule binding"/>
    <property type="evidence" value="ECO:0007669"/>
    <property type="project" value="InterPro"/>
</dbReference>
<dbReference type="Pfam" id="PF00225">
    <property type="entry name" value="Kinesin"/>
    <property type="match status" value="1"/>
</dbReference>
<dbReference type="GO" id="GO:0051301">
    <property type="term" value="P:cell division"/>
    <property type="evidence" value="ECO:0007669"/>
    <property type="project" value="UniProtKB-KW"/>
</dbReference>
<dbReference type="GO" id="GO:0072686">
    <property type="term" value="C:mitotic spindle"/>
    <property type="evidence" value="ECO:0007669"/>
    <property type="project" value="TreeGrafter"/>
</dbReference>
<feature type="compositionally biased region" description="Basic and acidic residues" evidence="15">
    <location>
        <begin position="304"/>
        <end position="318"/>
    </location>
</feature>
<evidence type="ECO:0000256" key="5">
    <source>
        <dbReference type="ARBA" id="ARBA00022741"/>
    </source>
</evidence>
<proteinExistence type="inferred from homology"/>
<evidence type="ECO:0000256" key="12">
    <source>
        <dbReference type="ARBA" id="ARBA00034704"/>
    </source>
</evidence>
<dbReference type="InterPro" id="IPR047241">
    <property type="entry name" value="KIF11-like_kin_motor_dom"/>
</dbReference>
<dbReference type="GO" id="GO:0000073">
    <property type="term" value="P:initial mitotic spindle pole body separation"/>
    <property type="evidence" value="ECO:0007669"/>
    <property type="project" value="UniProtKB-ARBA"/>
</dbReference>
<gene>
    <name evidence="17" type="ORF">BN1723_008077</name>
</gene>
<dbReference type="FunFam" id="3.40.850.10:FF:000051">
    <property type="entry name" value="Kinesin-like protein bimC"/>
    <property type="match status" value="1"/>
</dbReference>
<dbReference type="GO" id="GO:0005634">
    <property type="term" value="C:nucleus"/>
    <property type="evidence" value="ECO:0007669"/>
    <property type="project" value="TreeGrafter"/>
</dbReference>
<keyword evidence="7 13" id="KW-0067">ATP-binding</keyword>
<evidence type="ECO:0000256" key="11">
    <source>
        <dbReference type="ARBA" id="ARBA00023306"/>
    </source>
</evidence>
<dbReference type="PROSITE" id="PS00411">
    <property type="entry name" value="KINESIN_MOTOR_1"/>
    <property type="match status" value="1"/>
</dbReference>
<keyword evidence="4" id="KW-0493">Microtubule</keyword>
<feature type="coiled-coil region" evidence="14">
    <location>
        <begin position="672"/>
        <end position="699"/>
    </location>
</feature>
<keyword evidence="8 14" id="KW-0175">Coiled coil</keyword>
<feature type="domain" description="Kinesin motor" evidence="16">
    <location>
        <begin position="324"/>
        <end position="663"/>
    </location>
</feature>
<dbReference type="GO" id="GO:0005876">
    <property type="term" value="C:spindle microtubule"/>
    <property type="evidence" value="ECO:0007669"/>
    <property type="project" value="TreeGrafter"/>
</dbReference>
<dbReference type="Gene3D" id="1.20.120.20">
    <property type="entry name" value="Apolipoprotein"/>
    <property type="match status" value="1"/>
</dbReference>
<evidence type="ECO:0000256" key="13">
    <source>
        <dbReference type="PROSITE-ProRule" id="PRU00283"/>
    </source>
</evidence>
<keyword evidence="9 13" id="KW-0505">Motor protein</keyword>
<evidence type="ECO:0000256" key="1">
    <source>
        <dbReference type="ARBA" id="ARBA00004245"/>
    </source>
</evidence>
<dbReference type="GO" id="GO:0007018">
    <property type="term" value="P:microtubule-based movement"/>
    <property type="evidence" value="ECO:0007669"/>
    <property type="project" value="InterPro"/>
</dbReference>
<feature type="binding site" evidence="13">
    <location>
        <begin position="410"/>
        <end position="417"/>
    </location>
    <ligand>
        <name>ATP</name>
        <dbReference type="ChEBI" id="CHEBI:30616"/>
    </ligand>
</feature>
<feature type="region of interest" description="Disordered" evidence="15">
    <location>
        <begin position="1266"/>
        <end position="1299"/>
    </location>
</feature>
<evidence type="ECO:0000256" key="6">
    <source>
        <dbReference type="ARBA" id="ARBA00022776"/>
    </source>
</evidence>
<name>A0A0G4NPX3_VERLO</name>
<comment type="similarity">
    <text evidence="12">Belongs to the TRAFAC class myosin-kinesin ATPase superfamily. Kinesin family. KIN-5/BimC subfamily.</text>
</comment>
<evidence type="ECO:0000313" key="18">
    <source>
        <dbReference type="Proteomes" id="UP000045706"/>
    </source>
</evidence>
<keyword evidence="6" id="KW-0498">Mitosis</keyword>
<organism evidence="17 18">
    <name type="scientific">Verticillium longisporum</name>
    <name type="common">Verticillium dahliae var. longisporum</name>
    <dbReference type="NCBI Taxonomy" id="100787"/>
    <lineage>
        <taxon>Eukaryota</taxon>
        <taxon>Fungi</taxon>
        <taxon>Dikarya</taxon>
        <taxon>Ascomycota</taxon>
        <taxon>Pezizomycotina</taxon>
        <taxon>Sordariomycetes</taxon>
        <taxon>Hypocreomycetidae</taxon>
        <taxon>Glomerellales</taxon>
        <taxon>Plectosphaerellaceae</taxon>
        <taxon>Verticillium</taxon>
    </lineage>
</organism>
<dbReference type="EMBL" id="CVQI01037606">
    <property type="protein sequence ID" value="CRK48537.1"/>
    <property type="molecule type" value="Genomic_DNA"/>
</dbReference>
<feature type="region of interest" description="Disordered" evidence="15">
    <location>
        <begin position="1359"/>
        <end position="1402"/>
    </location>
</feature>
<dbReference type="SUPFAM" id="SSF52540">
    <property type="entry name" value="P-loop containing nucleoside triphosphate hydrolases"/>
    <property type="match status" value="1"/>
</dbReference>
<feature type="coiled-coil region" evidence="14">
    <location>
        <begin position="961"/>
        <end position="988"/>
    </location>
</feature>
<accession>A0A0G4NPX3</accession>
<evidence type="ECO:0000259" key="16">
    <source>
        <dbReference type="PROSITE" id="PS50067"/>
    </source>
</evidence>
<keyword evidence="5 13" id="KW-0547">Nucleotide-binding</keyword>
<dbReference type="PROSITE" id="PS50067">
    <property type="entry name" value="KINESIN_MOTOR_2"/>
    <property type="match status" value="1"/>
</dbReference>
<feature type="compositionally biased region" description="Polar residues" evidence="15">
    <location>
        <begin position="1279"/>
        <end position="1299"/>
    </location>
</feature>
<keyword evidence="11" id="KW-0131">Cell cycle</keyword>
<reference evidence="18" key="1">
    <citation type="submission" date="2015-05" db="EMBL/GenBank/DDBJ databases">
        <authorList>
            <person name="Fogelqvist Johan"/>
        </authorList>
    </citation>
    <scope>NUCLEOTIDE SEQUENCE [LARGE SCALE GENOMIC DNA]</scope>
</reference>
<dbReference type="InterPro" id="IPR036961">
    <property type="entry name" value="Kinesin_motor_dom_sf"/>
</dbReference>
<dbReference type="InterPro" id="IPR027417">
    <property type="entry name" value="P-loop_NTPase"/>
</dbReference>
<evidence type="ECO:0000256" key="3">
    <source>
        <dbReference type="ARBA" id="ARBA00022618"/>
    </source>
</evidence>
<keyword evidence="2" id="KW-0963">Cytoplasm</keyword>
<dbReference type="PANTHER" id="PTHR47970">
    <property type="entry name" value="KINESIN-LIKE PROTEIN KIF11"/>
    <property type="match status" value="1"/>
</dbReference>